<proteinExistence type="predicted"/>
<dbReference type="Pfam" id="PF13456">
    <property type="entry name" value="RVT_3"/>
    <property type="match status" value="1"/>
</dbReference>
<dbReference type="Proteomes" id="UP001280121">
    <property type="component" value="Unassembled WGS sequence"/>
</dbReference>
<dbReference type="InterPro" id="IPR012337">
    <property type="entry name" value="RNaseH-like_sf"/>
</dbReference>
<evidence type="ECO:0000259" key="1">
    <source>
        <dbReference type="Pfam" id="PF13456"/>
    </source>
</evidence>
<dbReference type="InterPro" id="IPR002156">
    <property type="entry name" value="RNaseH_domain"/>
</dbReference>
<dbReference type="InterPro" id="IPR053151">
    <property type="entry name" value="RNase_H-like"/>
</dbReference>
<sequence length="185" mass="20067">MAKLWGFAVVEEALCRSLLGSSKTEGFLSGSGQGANSVYPSLLEEFQNTGKALIANPYRPPPIKESWQSPPHGSLKLNIDAAVIQGRDEFGVGAVIRNANKDVVLALSKLMRGCFSVEVCEVVALREGLWLAKQHGLKVDWVEVDTVNVATSIQGFKPSRSNASFVFDDIVGRYRNVGISEWCGP</sequence>
<gene>
    <name evidence="2" type="ORF">Ddye_001166</name>
</gene>
<dbReference type="AlphaFoldDB" id="A0AAE0CT78"/>
<evidence type="ECO:0000313" key="3">
    <source>
        <dbReference type="Proteomes" id="UP001280121"/>
    </source>
</evidence>
<comment type="caution">
    <text evidence="2">The sequence shown here is derived from an EMBL/GenBank/DDBJ whole genome shotgun (WGS) entry which is preliminary data.</text>
</comment>
<accession>A0AAE0CT78</accession>
<evidence type="ECO:0000313" key="2">
    <source>
        <dbReference type="EMBL" id="KAK2662592.1"/>
    </source>
</evidence>
<feature type="domain" description="RNase H type-1" evidence="1">
    <location>
        <begin position="78"/>
        <end position="170"/>
    </location>
</feature>
<name>A0AAE0CT78_9ROSI</name>
<dbReference type="GO" id="GO:0004523">
    <property type="term" value="F:RNA-DNA hybrid ribonuclease activity"/>
    <property type="evidence" value="ECO:0007669"/>
    <property type="project" value="InterPro"/>
</dbReference>
<dbReference type="EMBL" id="JANJYI010000001">
    <property type="protein sequence ID" value="KAK2662592.1"/>
    <property type="molecule type" value="Genomic_DNA"/>
</dbReference>
<keyword evidence="3" id="KW-1185">Reference proteome</keyword>
<dbReference type="SUPFAM" id="SSF53098">
    <property type="entry name" value="Ribonuclease H-like"/>
    <property type="match status" value="1"/>
</dbReference>
<dbReference type="PANTHER" id="PTHR47723:SF19">
    <property type="entry name" value="POLYNUCLEOTIDYL TRANSFERASE, RIBONUCLEASE H-LIKE SUPERFAMILY PROTEIN"/>
    <property type="match status" value="1"/>
</dbReference>
<dbReference type="GO" id="GO:0003676">
    <property type="term" value="F:nucleic acid binding"/>
    <property type="evidence" value="ECO:0007669"/>
    <property type="project" value="InterPro"/>
</dbReference>
<reference evidence="2" key="1">
    <citation type="journal article" date="2023" name="Plant J.">
        <title>Genome sequences and population genomics provide insights into the demographic history, inbreeding, and mutation load of two 'living fossil' tree species of Dipteronia.</title>
        <authorList>
            <person name="Feng Y."/>
            <person name="Comes H.P."/>
            <person name="Chen J."/>
            <person name="Zhu S."/>
            <person name="Lu R."/>
            <person name="Zhang X."/>
            <person name="Li P."/>
            <person name="Qiu J."/>
            <person name="Olsen K.M."/>
            <person name="Qiu Y."/>
        </authorList>
    </citation>
    <scope>NUCLEOTIDE SEQUENCE</scope>
    <source>
        <strain evidence="2">KIB01</strain>
    </source>
</reference>
<protein>
    <recommendedName>
        <fullName evidence="1">RNase H type-1 domain-containing protein</fullName>
    </recommendedName>
</protein>
<dbReference type="PANTHER" id="PTHR47723">
    <property type="entry name" value="OS05G0353850 PROTEIN"/>
    <property type="match status" value="1"/>
</dbReference>
<organism evidence="2 3">
    <name type="scientific">Dipteronia dyeriana</name>
    <dbReference type="NCBI Taxonomy" id="168575"/>
    <lineage>
        <taxon>Eukaryota</taxon>
        <taxon>Viridiplantae</taxon>
        <taxon>Streptophyta</taxon>
        <taxon>Embryophyta</taxon>
        <taxon>Tracheophyta</taxon>
        <taxon>Spermatophyta</taxon>
        <taxon>Magnoliopsida</taxon>
        <taxon>eudicotyledons</taxon>
        <taxon>Gunneridae</taxon>
        <taxon>Pentapetalae</taxon>
        <taxon>rosids</taxon>
        <taxon>malvids</taxon>
        <taxon>Sapindales</taxon>
        <taxon>Sapindaceae</taxon>
        <taxon>Hippocastanoideae</taxon>
        <taxon>Acereae</taxon>
        <taxon>Dipteronia</taxon>
    </lineage>
</organism>